<name>A0A5C3PFQ8_9APHY</name>
<feature type="domain" description="DUF6534" evidence="2">
    <location>
        <begin position="180"/>
        <end position="263"/>
    </location>
</feature>
<organism evidence="3 4">
    <name type="scientific">Polyporus arcularius HHB13444</name>
    <dbReference type="NCBI Taxonomy" id="1314778"/>
    <lineage>
        <taxon>Eukaryota</taxon>
        <taxon>Fungi</taxon>
        <taxon>Dikarya</taxon>
        <taxon>Basidiomycota</taxon>
        <taxon>Agaricomycotina</taxon>
        <taxon>Agaricomycetes</taxon>
        <taxon>Polyporales</taxon>
        <taxon>Polyporaceae</taxon>
        <taxon>Polyporus</taxon>
    </lineage>
</organism>
<gene>
    <name evidence="3" type="ORF">K466DRAFT_586049</name>
</gene>
<feature type="transmembrane region" description="Helical" evidence="1">
    <location>
        <begin position="59"/>
        <end position="83"/>
    </location>
</feature>
<feature type="transmembrane region" description="Helical" evidence="1">
    <location>
        <begin position="22"/>
        <end position="47"/>
    </location>
</feature>
<dbReference type="InterPro" id="IPR045339">
    <property type="entry name" value="DUF6534"/>
</dbReference>
<dbReference type="AlphaFoldDB" id="A0A5C3PFQ8"/>
<reference evidence="3 4" key="1">
    <citation type="journal article" date="2019" name="Nat. Ecol. Evol.">
        <title>Megaphylogeny resolves global patterns of mushroom evolution.</title>
        <authorList>
            <person name="Varga T."/>
            <person name="Krizsan K."/>
            <person name="Foldi C."/>
            <person name="Dima B."/>
            <person name="Sanchez-Garcia M."/>
            <person name="Sanchez-Ramirez S."/>
            <person name="Szollosi G.J."/>
            <person name="Szarkandi J.G."/>
            <person name="Papp V."/>
            <person name="Albert L."/>
            <person name="Andreopoulos W."/>
            <person name="Angelini C."/>
            <person name="Antonin V."/>
            <person name="Barry K.W."/>
            <person name="Bougher N.L."/>
            <person name="Buchanan P."/>
            <person name="Buyck B."/>
            <person name="Bense V."/>
            <person name="Catcheside P."/>
            <person name="Chovatia M."/>
            <person name="Cooper J."/>
            <person name="Damon W."/>
            <person name="Desjardin D."/>
            <person name="Finy P."/>
            <person name="Geml J."/>
            <person name="Haridas S."/>
            <person name="Hughes K."/>
            <person name="Justo A."/>
            <person name="Karasinski D."/>
            <person name="Kautmanova I."/>
            <person name="Kiss B."/>
            <person name="Kocsube S."/>
            <person name="Kotiranta H."/>
            <person name="LaButti K.M."/>
            <person name="Lechner B.E."/>
            <person name="Liimatainen K."/>
            <person name="Lipzen A."/>
            <person name="Lukacs Z."/>
            <person name="Mihaltcheva S."/>
            <person name="Morgado L.N."/>
            <person name="Niskanen T."/>
            <person name="Noordeloos M.E."/>
            <person name="Ohm R.A."/>
            <person name="Ortiz-Santana B."/>
            <person name="Ovrebo C."/>
            <person name="Racz N."/>
            <person name="Riley R."/>
            <person name="Savchenko A."/>
            <person name="Shiryaev A."/>
            <person name="Soop K."/>
            <person name="Spirin V."/>
            <person name="Szebenyi C."/>
            <person name="Tomsovsky M."/>
            <person name="Tulloss R.E."/>
            <person name="Uehling J."/>
            <person name="Grigoriev I.V."/>
            <person name="Vagvolgyi C."/>
            <person name="Papp T."/>
            <person name="Martin F.M."/>
            <person name="Miettinen O."/>
            <person name="Hibbett D.S."/>
            <person name="Nagy L.G."/>
        </authorList>
    </citation>
    <scope>NUCLEOTIDE SEQUENCE [LARGE SCALE GENOMIC DNA]</scope>
    <source>
        <strain evidence="3 4">HHB13444</strain>
    </source>
</reference>
<accession>A0A5C3PFQ8</accession>
<evidence type="ECO:0000256" key="1">
    <source>
        <dbReference type="SAM" id="Phobius"/>
    </source>
</evidence>
<feature type="transmembrane region" description="Helical" evidence="1">
    <location>
        <begin position="212"/>
        <end position="234"/>
    </location>
</feature>
<evidence type="ECO:0000259" key="2">
    <source>
        <dbReference type="Pfam" id="PF20152"/>
    </source>
</evidence>
<evidence type="ECO:0000313" key="4">
    <source>
        <dbReference type="Proteomes" id="UP000308197"/>
    </source>
</evidence>
<dbReference type="Pfam" id="PF20152">
    <property type="entry name" value="DUF6534"/>
    <property type="match status" value="1"/>
</dbReference>
<feature type="transmembrane region" description="Helical" evidence="1">
    <location>
        <begin position="240"/>
        <end position="259"/>
    </location>
</feature>
<feature type="transmembrane region" description="Helical" evidence="1">
    <location>
        <begin position="103"/>
        <end position="120"/>
    </location>
</feature>
<dbReference type="Proteomes" id="UP000308197">
    <property type="component" value="Unassembled WGS sequence"/>
</dbReference>
<protein>
    <recommendedName>
        <fullName evidence="2">DUF6534 domain-containing protein</fullName>
    </recommendedName>
</protein>
<keyword evidence="4" id="KW-1185">Reference proteome</keyword>
<dbReference type="PANTHER" id="PTHR40465">
    <property type="entry name" value="CHROMOSOME 1, WHOLE GENOME SHOTGUN SEQUENCE"/>
    <property type="match status" value="1"/>
</dbReference>
<keyword evidence="1" id="KW-0812">Transmembrane</keyword>
<proteinExistence type="predicted"/>
<sequence>MKAMEDPTVRPLLQLPPLDNSLGALLLGTFAGVLLYGIILSLSLQYFRRYPNDKPFLKLWVWTILLLETLVMILFMHACYFYMVDNYLNPLALTWNPTWSLKLSPIPSGLSSITSELFFARRVWYIGRRYRPLVVIAIVMEMAFLGCFLYALREWNSPGIDAFLNNSWLLALGSGLIGAGDILMTSVLIYVLRRSRTGVKKTNWTLGILIKYAFTTGLLICIFQVLNIICLTVWSGKLIFIPPSIILTKIAAISFLVSLNARNWLATAEVTEMDQIQPFTTSLMPNAQASSASGSIAFRAKLSRMTSAATTTTTSQPQAIELTVMAPNAAREEGAVRDYLDIKAAAITESSTASLAASV</sequence>
<keyword evidence="1" id="KW-0472">Membrane</keyword>
<feature type="transmembrane region" description="Helical" evidence="1">
    <location>
        <begin position="132"/>
        <end position="152"/>
    </location>
</feature>
<dbReference type="STRING" id="1314778.A0A5C3PFQ8"/>
<evidence type="ECO:0000313" key="3">
    <source>
        <dbReference type="EMBL" id="TFK87857.1"/>
    </source>
</evidence>
<keyword evidence="1" id="KW-1133">Transmembrane helix</keyword>
<dbReference type="PANTHER" id="PTHR40465:SF1">
    <property type="entry name" value="DUF6534 DOMAIN-CONTAINING PROTEIN"/>
    <property type="match status" value="1"/>
</dbReference>
<dbReference type="EMBL" id="ML211136">
    <property type="protein sequence ID" value="TFK87857.1"/>
    <property type="molecule type" value="Genomic_DNA"/>
</dbReference>
<dbReference type="InParanoid" id="A0A5C3PFQ8"/>
<feature type="transmembrane region" description="Helical" evidence="1">
    <location>
        <begin position="168"/>
        <end position="192"/>
    </location>
</feature>